<proteinExistence type="predicted"/>
<dbReference type="EMBL" id="DS268422">
    <property type="protein sequence ID" value="EFO89758.1"/>
    <property type="molecule type" value="Genomic_DNA"/>
</dbReference>
<dbReference type="KEGG" id="crq:GCK72_023787"/>
<dbReference type="CTD" id="9803385"/>
<protein>
    <submittedName>
        <fullName evidence="1">Uncharacterized protein</fullName>
    </submittedName>
</protein>
<organism evidence="2">
    <name type="scientific">Caenorhabditis remanei</name>
    <name type="common">Caenorhabditis vulgaris</name>
    <dbReference type="NCBI Taxonomy" id="31234"/>
    <lineage>
        <taxon>Eukaryota</taxon>
        <taxon>Metazoa</taxon>
        <taxon>Ecdysozoa</taxon>
        <taxon>Nematoda</taxon>
        <taxon>Chromadorea</taxon>
        <taxon>Rhabditida</taxon>
        <taxon>Rhabditina</taxon>
        <taxon>Rhabditomorpha</taxon>
        <taxon>Rhabditoidea</taxon>
        <taxon>Rhabditidae</taxon>
        <taxon>Peloderinae</taxon>
        <taxon>Caenorhabditis</taxon>
    </lineage>
</organism>
<dbReference type="InParanoid" id="E3M307"/>
<dbReference type="GeneID" id="9803385"/>
<dbReference type="HOGENOM" id="CLU_190924_0_0_1"/>
<reference evidence="1" key="1">
    <citation type="submission" date="2007-07" db="EMBL/GenBank/DDBJ databases">
        <title>PCAP assembly of the Caenorhabditis remanei genome.</title>
        <authorList>
            <consortium name="The Caenorhabditis remanei Sequencing Consortium"/>
            <person name="Wilson R.K."/>
        </authorList>
    </citation>
    <scope>NUCLEOTIDE SEQUENCE [LARGE SCALE GENOMIC DNA]</scope>
    <source>
        <strain evidence="1">PB4641</strain>
    </source>
</reference>
<keyword evidence="2" id="KW-1185">Reference proteome</keyword>
<name>E3M307_CAERE</name>
<dbReference type="AlphaFoldDB" id="E3M307"/>
<dbReference type="OrthoDB" id="10471234at2759"/>
<dbReference type="RefSeq" id="XP_003109616.2">
    <property type="nucleotide sequence ID" value="XM_003109568.2"/>
</dbReference>
<sequence>MSDKVQYSDLRRIPSVSNLSEQDVDDIARTDSEAEGTVYKNSYASLMNELQPTTSFDDFKQSITHLTDIFRADPYIFMMTDEKGKVD</sequence>
<accession>E3M307</accession>
<evidence type="ECO:0000313" key="1">
    <source>
        <dbReference type="EMBL" id="EFO89758.1"/>
    </source>
</evidence>
<dbReference type="STRING" id="31234.E3M307"/>
<gene>
    <name evidence="1" type="ORF">CRE_07500</name>
</gene>
<dbReference type="eggNOG" id="ENOG502TJM0">
    <property type="taxonomic scope" value="Eukaryota"/>
</dbReference>
<dbReference type="OMA" id="HITEIFR"/>
<dbReference type="Proteomes" id="UP000008281">
    <property type="component" value="Unassembled WGS sequence"/>
</dbReference>
<evidence type="ECO:0000313" key="2">
    <source>
        <dbReference type="Proteomes" id="UP000008281"/>
    </source>
</evidence>